<dbReference type="PROSITE" id="PS50112">
    <property type="entry name" value="PAS"/>
    <property type="match status" value="1"/>
</dbReference>
<evidence type="ECO:0000259" key="5">
    <source>
        <dbReference type="PROSITE" id="PS50887"/>
    </source>
</evidence>
<dbReference type="InterPro" id="IPR050469">
    <property type="entry name" value="Diguanylate_Cyclase"/>
</dbReference>
<dbReference type="PANTHER" id="PTHR45138">
    <property type="entry name" value="REGULATORY COMPONENTS OF SENSORY TRANSDUCTION SYSTEM"/>
    <property type="match status" value="1"/>
</dbReference>
<dbReference type="InterPro" id="IPR029787">
    <property type="entry name" value="Nucleotide_cyclase"/>
</dbReference>
<evidence type="ECO:0000256" key="1">
    <source>
        <dbReference type="ARBA" id="ARBA00012528"/>
    </source>
</evidence>
<accession>A0ABQ3IE30</accession>
<dbReference type="NCBIfam" id="TIGR00229">
    <property type="entry name" value="sensory_box"/>
    <property type="match status" value="1"/>
</dbReference>
<name>A0ABQ3IE30_9GAMM</name>
<evidence type="ECO:0000259" key="3">
    <source>
        <dbReference type="PROSITE" id="PS50112"/>
    </source>
</evidence>
<proteinExistence type="predicted"/>
<dbReference type="PROSITE" id="PS50887">
    <property type="entry name" value="GGDEF"/>
    <property type="match status" value="1"/>
</dbReference>
<dbReference type="InterPro" id="IPR035965">
    <property type="entry name" value="PAS-like_dom_sf"/>
</dbReference>
<dbReference type="CDD" id="cd01949">
    <property type="entry name" value="GGDEF"/>
    <property type="match status" value="1"/>
</dbReference>
<dbReference type="InterPro" id="IPR000700">
    <property type="entry name" value="PAS-assoc_C"/>
</dbReference>
<dbReference type="EC" id="2.7.7.65" evidence="1"/>
<dbReference type="InterPro" id="IPR000160">
    <property type="entry name" value="GGDEF_dom"/>
</dbReference>
<evidence type="ECO:0000259" key="4">
    <source>
        <dbReference type="PROSITE" id="PS50113"/>
    </source>
</evidence>
<feature type="domain" description="PAC" evidence="4">
    <location>
        <begin position="38"/>
        <end position="90"/>
    </location>
</feature>
<keyword evidence="7" id="KW-1185">Reference proteome</keyword>
<evidence type="ECO:0000313" key="7">
    <source>
        <dbReference type="Proteomes" id="UP000626370"/>
    </source>
</evidence>
<dbReference type="Pfam" id="PF00990">
    <property type="entry name" value="GGDEF"/>
    <property type="match status" value="1"/>
</dbReference>
<dbReference type="SUPFAM" id="SSF55785">
    <property type="entry name" value="PYP-like sensor domain (PAS domain)"/>
    <property type="match status" value="2"/>
</dbReference>
<evidence type="ECO:0000256" key="2">
    <source>
        <dbReference type="ARBA" id="ARBA00034247"/>
    </source>
</evidence>
<sequence length="379" mass="43621">MPTEDIIGKDDSHFFDLDISEQLKINDQKILNENTLISSEEENFIKSTGELTTFHTVKKSLVSDDGKIVGMCGISTDITKQKKLENLVKEQNKLLDAVLNNVDAYIYMKDEQRHFRYVNDKTAKMFGKPVEKIIGKLDADVIGHELADHFWKSDKQVFETNEKQVFEEIAHDDDGKIQHYLSTKMPYQLDENSQVLIGFSTDVTELYQLKEEFKKQANTDALTGLYNRRYFFNHAEKEFSRAKRHGLNMGVISIDIDFFKNINDKYGHPVGDKVLIEISKNILLSIRQEDILARVGGEEFAVILPESTLEEAKKVAQRISITENTFLMNAQNKEYVDIKLSIGLVSKRIEDESFDELFIRADNALYQAKKQGRNRVYIA</sequence>
<feature type="domain" description="PAS" evidence="3">
    <location>
        <begin position="91"/>
        <end position="136"/>
    </location>
</feature>
<dbReference type="InterPro" id="IPR000014">
    <property type="entry name" value="PAS"/>
</dbReference>
<comment type="caution">
    <text evidence="6">The sequence shown here is derived from an EMBL/GenBank/DDBJ whole genome shotgun (WGS) entry which is preliminary data.</text>
</comment>
<dbReference type="PROSITE" id="PS50113">
    <property type="entry name" value="PAC"/>
    <property type="match status" value="1"/>
</dbReference>
<dbReference type="Pfam" id="PF13426">
    <property type="entry name" value="PAS_9"/>
    <property type="match status" value="1"/>
</dbReference>
<dbReference type="InterPro" id="IPR043128">
    <property type="entry name" value="Rev_trsase/Diguanyl_cyclase"/>
</dbReference>
<dbReference type="Gene3D" id="3.30.70.270">
    <property type="match status" value="1"/>
</dbReference>
<organism evidence="6 7">
    <name type="scientific">Thalassotalea profundi</name>
    <dbReference type="NCBI Taxonomy" id="2036687"/>
    <lineage>
        <taxon>Bacteria</taxon>
        <taxon>Pseudomonadati</taxon>
        <taxon>Pseudomonadota</taxon>
        <taxon>Gammaproteobacteria</taxon>
        <taxon>Alteromonadales</taxon>
        <taxon>Colwelliaceae</taxon>
        <taxon>Thalassotalea</taxon>
    </lineage>
</organism>
<dbReference type="CDD" id="cd00130">
    <property type="entry name" value="PAS"/>
    <property type="match status" value="1"/>
</dbReference>
<protein>
    <recommendedName>
        <fullName evidence="1">diguanylate cyclase</fullName>
        <ecNumber evidence="1">2.7.7.65</ecNumber>
    </recommendedName>
</protein>
<dbReference type="Gene3D" id="3.30.450.20">
    <property type="entry name" value="PAS domain"/>
    <property type="match status" value="2"/>
</dbReference>
<dbReference type="InterPro" id="IPR013656">
    <property type="entry name" value="PAS_4"/>
</dbReference>
<feature type="domain" description="GGDEF" evidence="5">
    <location>
        <begin position="247"/>
        <end position="379"/>
    </location>
</feature>
<dbReference type="SMART" id="SM00091">
    <property type="entry name" value="PAS"/>
    <property type="match status" value="1"/>
</dbReference>
<dbReference type="EMBL" id="BNAH01000001">
    <property type="protein sequence ID" value="GHE76726.1"/>
    <property type="molecule type" value="Genomic_DNA"/>
</dbReference>
<dbReference type="SMART" id="SM00267">
    <property type="entry name" value="GGDEF"/>
    <property type="match status" value="1"/>
</dbReference>
<dbReference type="Pfam" id="PF08448">
    <property type="entry name" value="PAS_4"/>
    <property type="match status" value="1"/>
</dbReference>
<evidence type="ECO:0000313" key="6">
    <source>
        <dbReference type="EMBL" id="GHE76726.1"/>
    </source>
</evidence>
<dbReference type="NCBIfam" id="TIGR00254">
    <property type="entry name" value="GGDEF"/>
    <property type="match status" value="1"/>
</dbReference>
<comment type="catalytic activity">
    <reaction evidence="2">
        <text>2 GTP = 3',3'-c-di-GMP + 2 diphosphate</text>
        <dbReference type="Rhea" id="RHEA:24898"/>
        <dbReference type="ChEBI" id="CHEBI:33019"/>
        <dbReference type="ChEBI" id="CHEBI:37565"/>
        <dbReference type="ChEBI" id="CHEBI:58805"/>
        <dbReference type="EC" id="2.7.7.65"/>
    </reaction>
</comment>
<dbReference type="Proteomes" id="UP000626370">
    <property type="component" value="Unassembled WGS sequence"/>
</dbReference>
<reference evidence="7" key="1">
    <citation type="journal article" date="2019" name="Int. J. Syst. Evol. Microbiol.">
        <title>The Global Catalogue of Microorganisms (GCM) 10K type strain sequencing project: providing services to taxonomists for standard genome sequencing and annotation.</title>
        <authorList>
            <consortium name="The Broad Institute Genomics Platform"/>
            <consortium name="The Broad Institute Genome Sequencing Center for Infectious Disease"/>
            <person name="Wu L."/>
            <person name="Ma J."/>
        </authorList>
    </citation>
    <scope>NUCLEOTIDE SEQUENCE [LARGE SCALE GENOMIC DNA]</scope>
    <source>
        <strain evidence="7">CGMCC 1.15922</strain>
    </source>
</reference>
<dbReference type="SUPFAM" id="SSF55073">
    <property type="entry name" value="Nucleotide cyclase"/>
    <property type="match status" value="1"/>
</dbReference>
<dbReference type="PANTHER" id="PTHR45138:SF9">
    <property type="entry name" value="DIGUANYLATE CYCLASE DGCM-RELATED"/>
    <property type="match status" value="1"/>
</dbReference>
<gene>
    <name evidence="6" type="ORF">GCM10011501_00010</name>
</gene>